<dbReference type="GO" id="GO:0016987">
    <property type="term" value="F:sigma factor activity"/>
    <property type="evidence" value="ECO:0007669"/>
    <property type="project" value="UniProtKB-KW"/>
</dbReference>
<dbReference type="GO" id="GO:0003677">
    <property type="term" value="F:DNA binding"/>
    <property type="evidence" value="ECO:0007669"/>
    <property type="project" value="UniProtKB-KW"/>
</dbReference>
<evidence type="ECO:0000256" key="2">
    <source>
        <dbReference type="ARBA" id="ARBA00023082"/>
    </source>
</evidence>
<dbReference type="KEGG" id="cac:CA_C1226"/>
<feature type="domain" description="RNA polymerase sigma-70 region 2" evidence="5">
    <location>
        <begin position="21"/>
        <end position="89"/>
    </location>
</feature>
<dbReference type="Pfam" id="PF04542">
    <property type="entry name" value="Sigma70_r2"/>
    <property type="match status" value="1"/>
</dbReference>
<dbReference type="InterPro" id="IPR007627">
    <property type="entry name" value="RNA_pol_sigma70_r2"/>
</dbReference>
<dbReference type="InterPro" id="IPR036388">
    <property type="entry name" value="WH-like_DNA-bd_sf"/>
</dbReference>
<keyword evidence="7" id="KW-1185">Reference proteome</keyword>
<dbReference type="PATRIC" id="fig|272562.8.peg.1427"/>
<name>Q97JP7_CLOAB</name>
<dbReference type="HOGENOM" id="CLU_014793_8_5_9"/>
<dbReference type="GO" id="GO:0006352">
    <property type="term" value="P:DNA-templated transcription initiation"/>
    <property type="evidence" value="ECO:0007669"/>
    <property type="project" value="InterPro"/>
</dbReference>
<evidence type="ECO:0000313" key="6">
    <source>
        <dbReference type="EMBL" id="AAK79198.1"/>
    </source>
</evidence>
<dbReference type="PIRSF" id="PIRSF000770">
    <property type="entry name" value="RNA_pol_sigma-SigE/K"/>
    <property type="match status" value="1"/>
</dbReference>
<dbReference type="SUPFAM" id="SSF88659">
    <property type="entry name" value="Sigma3 and sigma4 domains of RNA polymerase sigma factors"/>
    <property type="match status" value="1"/>
</dbReference>
<keyword evidence="1" id="KW-0805">Transcription regulation</keyword>
<dbReference type="Proteomes" id="UP000000814">
    <property type="component" value="Chromosome"/>
</dbReference>
<keyword evidence="4" id="KW-0804">Transcription</keyword>
<dbReference type="InterPro" id="IPR000943">
    <property type="entry name" value="RNA_pol_sigma70"/>
</dbReference>
<evidence type="ECO:0000256" key="3">
    <source>
        <dbReference type="ARBA" id="ARBA00023125"/>
    </source>
</evidence>
<organism evidence="6 7">
    <name type="scientific">Clostridium acetobutylicum (strain ATCC 824 / DSM 792 / JCM 1419 / IAM 19013 / LMG 5710 / NBRC 13948 / NRRL B-527 / VKM B-1787 / 2291 / W)</name>
    <dbReference type="NCBI Taxonomy" id="272562"/>
    <lineage>
        <taxon>Bacteria</taxon>
        <taxon>Bacillati</taxon>
        <taxon>Bacillota</taxon>
        <taxon>Clostridia</taxon>
        <taxon>Eubacteriales</taxon>
        <taxon>Clostridiaceae</taxon>
        <taxon>Clostridium</taxon>
    </lineage>
</organism>
<dbReference type="InterPro" id="IPR013324">
    <property type="entry name" value="RNA_pol_sigma_r3/r4-like"/>
</dbReference>
<dbReference type="PRINTS" id="PR00046">
    <property type="entry name" value="SIGMA70FCT"/>
</dbReference>
<dbReference type="SUPFAM" id="SSF88946">
    <property type="entry name" value="Sigma2 domain of RNA polymerase sigma factors"/>
    <property type="match status" value="1"/>
</dbReference>
<proteinExistence type="predicted"/>
<protein>
    <submittedName>
        <fullName evidence="6">RNA polymerase sigma factor</fullName>
    </submittedName>
</protein>
<reference evidence="6 7" key="1">
    <citation type="journal article" date="2001" name="J. Bacteriol.">
        <title>Genome sequence and comparative analysis of the solvent-producing bacterium Clostridium acetobutylicum.</title>
        <authorList>
            <person name="Nolling J."/>
            <person name="Breton G."/>
            <person name="Omelchenko M.V."/>
            <person name="Makarova K.S."/>
            <person name="Zeng Q."/>
            <person name="Gibson R."/>
            <person name="Lee H.M."/>
            <person name="Dubois J."/>
            <person name="Qiu D."/>
            <person name="Hitti J."/>
            <person name="Wolf Y.I."/>
            <person name="Tatusov R.L."/>
            <person name="Sabathe F."/>
            <person name="Doucette-Stamm L."/>
            <person name="Soucaille P."/>
            <person name="Daly M.J."/>
            <person name="Bennett G.N."/>
            <person name="Koonin E.V."/>
            <person name="Smith D.R."/>
        </authorList>
    </citation>
    <scope>NUCLEOTIDE SEQUENCE [LARGE SCALE GENOMIC DNA]</scope>
    <source>
        <strain evidence="7">ATCC 824 / DSM 792 / JCM 1419 / LMG 5710 / VKM B-1787</strain>
    </source>
</reference>
<evidence type="ECO:0000256" key="1">
    <source>
        <dbReference type="ARBA" id="ARBA00023015"/>
    </source>
</evidence>
<dbReference type="InterPro" id="IPR013325">
    <property type="entry name" value="RNA_pol_sigma_r2"/>
</dbReference>
<dbReference type="Gene3D" id="1.20.120.1810">
    <property type="match status" value="1"/>
</dbReference>
<dbReference type="InterPro" id="IPR014284">
    <property type="entry name" value="RNA_pol_sigma-70_dom"/>
</dbReference>
<keyword evidence="2" id="KW-0731">Sigma factor</keyword>
<dbReference type="NCBIfam" id="TIGR02937">
    <property type="entry name" value="sigma70-ECF"/>
    <property type="match status" value="1"/>
</dbReference>
<dbReference type="OrthoDB" id="9783788at2"/>
<dbReference type="PIR" id="C97051">
    <property type="entry name" value="C97051"/>
</dbReference>
<dbReference type="eggNOG" id="COG1191">
    <property type="taxonomic scope" value="Bacteria"/>
</dbReference>
<gene>
    <name evidence="6" type="primary">sigA</name>
    <name evidence="6" type="ordered locus">CA_C1226</name>
</gene>
<accession>Q97JP7</accession>
<evidence type="ECO:0000259" key="5">
    <source>
        <dbReference type="Pfam" id="PF04542"/>
    </source>
</evidence>
<keyword evidence="3" id="KW-0238">DNA-binding</keyword>
<sequence length="227" mass="26865">MYSMSKTEMINLNINERNKVVEKYMTLVKSIARKYINRSGTLELEDMVQSGAISMINAVENFDYNKGVKFSTYARHCVEGGMKNYCKKNELIHLSEYQRKDLRRIKKLFDEKQLENKDIDITEISAELGIEKEKAINLICFLNKDKYIPIDDYEYKYGKSFEKEIVDNILIRSLIENLPKNQQNLIRERLKDMSFTDIGKKYNITRQAVQQSVKRIINKMKRELEYA</sequence>
<dbReference type="EMBL" id="AE001437">
    <property type="protein sequence ID" value="AAK79198.1"/>
    <property type="molecule type" value="Genomic_DNA"/>
</dbReference>
<dbReference type="PANTHER" id="PTHR30385">
    <property type="entry name" value="SIGMA FACTOR F FLAGELLAR"/>
    <property type="match status" value="1"/>
</dbReference>
<evidence type="ECO:0000256" key="4">
    <source>
        <dbReference type="ARBA" id="ARBA00023163"/>
    </source>
</evidence>
<dbReference type="STRING" id="272562.CA_C1226"/>
<dbReference type="Gene3D" id="1.10.10.10">
    <property type="entry name" value="Winged helix-like DNA-binding domain superfamily/Winged helix DNA-binding domain"/>
    <property type="match status" value="1"/>
</dbReference>
<dbReference type="AlphaFoldDB" id="Q97JP7"/>
<evidence type="ECO:0000313" key="7">
    <source>
        <dbReference type="Proteomes" id="UP000000814"/>
    </source>
</evidence>